<dbReference type="GO" id="GO:0008999">
    <property type="term" value="F:protein-N-terminal-alanine acetyltransferase activity"/>
    <property type="evidence" value="ECO:0007669"/>
    <property type="project" value="TreeGrafter"/>
</dbReference>
<dbReference type="PROSITE" id="PS51186">
    <property type="entry name" value="GNAT"/>
    <property type="match status" value="1"/>
</dbReference>
<sequence>MLRSLDRERQIIHCDRAIEVRPLGLREAPALYDAVRQSREAIGQWEAWCTPDYGLLDVKLFLQRSIEQWHVHAAYDFNIIDRSNGLVIGSVAINQVSQLNQMANLGYWVREGYTGRGIAPLAARAAAAFAFSKTGLTRLEIVAQAGNLRSQRVAEKAGATLECLARNRLVFHGEPRDAKVFSLVPADLGLPVPVHD</sequence>
<feature type="domain" description="N-acetyltransferase" evidence="1">
    <location>
        <begin position="18"/>
        <end position="177"/>
    </location>
</feature>
<dbReference type="EMBL" id="NJGV01000030">
    <property type="protein sequence ID" value="OWY32063.1"/>
    <property type="molecule type" value="Genomic_DNA"/>
</dbReference>
<accession>A0A225SMV3</accession>
<dbReference type="AlphaFoldDB" id="A0A225SMV3"/>
<dbReference type="PANTHER" id="PTHR43441:SF10">
    <property type="entry name" value="ACETYLTRANSFERASE"/>
    <property type="match status" value="1"/>
</dbReference>
<dbReference type="Gene3D" id="3.40.630.30">
    <property type="match status" value="1"/>
</dbReference>
<dbReference type="SUPFAM" id="SSF55729">
    <property type="entry name" value="Acyl-CoA N-acyltransferases (Nat)"/>
    <property type="match status" value="1"/>
</dbReference>
<dbReference type="PANTHER" id="PTHR43441">
    <property type="entry name" value="RIBOSOMAL-PROTEIN-SERINE ACETYLTRANSFERASE"/>
    <property type="match status" value="1"/>
</dbReference>
<keyword evidence="2" id="KW-0808">Transferase</keyword>
<comment type="caution">
    <text evidence="2">The sequence shown here is derived from an EMBL/GenBank/DDBJ whole genome shotgun (WGS) entry which is preliminary data.</text>
</comment>
<name>A0A225SMV3_9BURK</name>
<keyword evidence="3" id="KW-1185">Reference proteome</keyword>
<gene>
    <name evidence="2" type="ORF">CEJ45_23070</name>
</gene>
<evidence type="ECO:0000313" key="2">
    <source>
        <dbReference type="EMBL" id="OWY32063.1"/>
    </source>
</evidence>
<evidence type="ECO:0000259" key="1">
    <source>
        <dbReference type="PROSITE" id="PS51186"/>
    </source>
</evidence>
<dbReference type="InterPro" id="IPR016181">
    <property type="entry name" value="Acyl_CoA_acyltransferase"/>
</dbReference>
<dbReference type="Proteomes" id="UP000214747">
    <property type="component" value="Unassembled WGS sequence"/>
</dbReference>
<evidence type="ECO:0000313" key="3">
    <source>
        <dbReference type="Proteomes" id="UP000214747"/>
    </source>
</evidence>
<dbReference type="RefSeq" id="WP_088757372.1">
    <property type="nucleotide sequence ID" value="NZ_JARJFG010000060.1"/>
</dbReference>
<dbReference type="Pfam" id="PF13302">
    <property type="entry name" value="Acetyltransf_3"/>
    <property type="match status" value="1"/>
</dbReference>
<organism evidence="2 3">
    <name type="scientific">Herbaspirillum aquaticum</name>
    <dbReference type="NCBI Taxonomy" id="568783"/>
    <lineage>
        <taxon>Bacteria</taxon>
        <taxon>Pseudomonadati</taxon>
        <taxon>Pseudomonadota</taxon>
        <taxon>Betaproteobacteria</taxon>
        <taxon>Burkholderiales</taxon>
        <taxon>Oxalobacteraceae</taxon>
        <taxon>Herbaspirillum</taxon>
    </lineage>
</organism>
<reference evidence="2 3" key="1">
    <citation type="journal article" date="2010" name="Int. J. Syst. Evol. Microbiol.">
        <title>Reclassification of Herbaspirillum putei as a later heterotypic synonym of Herbaspirillum huttiense, with the description of H. huttiense subsp. huttiense subsp. nov. and H. huttiense subsp. putei subsp. nov., comb. nov., and description of Herbaspirillum aquaticum sp. nov.</title>
        <authorList>
            <person name="Dobritsa A.P."/>
            <person name="Reddy M.C."/>
            <person name="Samadpour M."/>
        </authorList>
    </citation>
    <scope>NUCLEOTIDE SEQUENCE [LARGE SCALE GENOMIC DNA]</scope>
    <source>
        <strain evidence="2 3">IEH 4430</strain>
    </source>
</reference>
<dbReference type="GO" id="GO:0005737">
    <property type="term" value="C:cytoplasm"/>
    <property type="evidence" value="ECO:0007669"/>
    <property type="project" value="TreeGrafter"/>
</dbReference>
<protein>
    <submittedName>
        <fullName evidence="2">GNAT family N-acetyltransferase</fullName>
    </submittedName>
</protein>
<dbReference type="InterPro" id="IPR000182">
    <property type="entry name" value="GNAT_dom"/>
</dbReference>
<proteinExistence type="predicted"/>
<dbReference type="GO" id="GO:1990189">
    <property type="term" value="F:protein N-terminal-serine acetyltransferase activity"/>
    <property type="evidence" value="ECO:0007669"/>
    <property type="project" value="TreeGrafter"/>
</dbReference>
<dbReference type="InterPro" id="IPR051908">
    <property type="entry name" value="Ribosomal_N-acetyltransferase"/>
</dbReference>